<dbReference type="Proteomes" id="UP000593943">
    <property type="component" value="Chromosome"/>
</dbReference>
<evidence type="ECO:0000313" key="1">
    <source>
        <dbReference type="EMBL" id="OZG65651.1"/>
    </source>
</evidence>
<proteinExistence type="predicted"/>
<dbReference type="RefSeq" id="WP_158217241.1">
    <property type="nucleotide sequence ID" value="NZ_CP062938.1"/>
</dbReference>
<evidence type="ECO:0000313" key="4">
    <source>
        <dbReference type="Proteomes" id="UP000593943"/>
    </source>
</evidence>
<dbReference type="EMBL" id="MWWZ01000011">
    <property type="protein sequence ID" value="OZG65651.1"/>
    <property type="molecule type" value="Genomic_DNA"/>
</dbReference>
<keyword evidence="4" id="KW-1185">Reference proteome</keyword>
<dbReference type="Proteomes" id="UP000216057">
    <property type="component" value="Unassembled WGS sequence"/>
</dbReference>
<dbReference type="AlphaFoldDB" id="A0A261G2J0"/>
<accession>A0A261G2J0</accession>
<dbReference type="EMBL" id="CP062938">
    <property type="protein sequence ID" value="QOL33289.1"/>
    <property type="molecule type" value="Genomic_DNA"/>
</dbReference>
<reference evidence="2 4" key="2">
    <citation type="submission" date="2020-10" db="EMBL/GenBank/DDBJ databases">
        <title>Genome sequencing of Bifidobacterium eulemuris_DSMZ_100216.</title>
        <authorList>
            <person name="Kim J."/>
        </authorList>
    </citation>
    <scope>NUCLEOTIDE SEQUENCE [LARGE SCALE GENOMIC DNA]</scope>
    <source>
        <strain evidence="2 4">DSM 100216</strain>
    </source>
</reference>
<organism evidence="1 3">
    <name type="scientific">Bifidobacterium eulemuris</name>
    <dbReference type="NCBI Taxonomy" id="1765219"/>
    <lineage>
        <taxon>Bacteria</taxon>
        <taxon>Bacillati</taxon>
        <taxon>Actinomycetota</taxon>
        <taxon>Actinomycetes</taxon>
        <taxon>Bifidobacteriales</taxon>
        <taxon>Bifidobacteriaceae</taxon>
        <taxon>Bifidobacterium</taxon>
    </lineage>
</organism>
<dbReference type="KEGG" id="beu:BE0216_08115"/>
<gene>
    <name evidence="2" type="ORF">BE0216_08115</name>
    <name evidence="1" type="ORF">BEUL_1949</name>
</gene>
<name>A0A261G2J0_9BIFI</name>
<evidence type="ECO:0000313" key="3">
    <source>
        <dbReference type="Proteomes" id="UP000216057"/>
    </source>
</evidence>
<protein>
    <submittedName>
        <fullName evidence="1">Uncharacterized protein</fullName>
    </submittedName>
</protein>
<reference evidence="1 3" key="1">
    <citation type="journal article" date="2017" name="BMC Genomics">
        <title>Comparative genomic and phylogenomic analyses of the Bifidobacteriaceae family.</title>
        <authorList>
            <person name="Lugli G.A."/>
            <person name="Milani C."/>
            <person name="Turroni F."/>
            <person name="Duranti S."/>
            <person name="Mancabelli L."/>
            <person name="Mangifesta M."/>
            <person name="Ferrario C."/>
            <person name="Modesto M."/>
            <person name="Mattarelli P."/>
            <person name="Jiri K."/>
            <person name="van Sinderen D."/>
            <person name="Ventura M."/>
        </authorList>
    </citation>
    <scope>NUCLEOTIDE SEQUENCE [LARGE SCALE GENOMIC DNA]</scope>
    <source>
        <strain evidence="1 3">DSM 100216</strain>
    </source>
</reference>
<sequence>MSAPVTAPSEMEISLRVTPQDAFDLLKQQIDPMTGFDEDTRPVWVDDSAYLKTLLES</sequence>
<evidence type="ECO:0000313" key="2">
    <source>
        <dbReference type="EMBL" id="QOL33289.1"/>
    </source>
</evidence>